<protein>
    <submittedName>
        <fullName evidence="1">Uncharacterized protein</fullName>
    </submittedName>
</protein>
<proteinExistence type="predicted"/>
<name>A0AC61DA27_9FIRM</name>
<gene>
    <name evidence="1" type="ORF">CS063_14175</name>
</gene>
<evidence type="ECO:0000313" key="1">
    <source>
        <dbReference type="EMBL" id="PHV69740.1"/>
    </source>
</evidence>
<sequence>MKDKLLGIGIVVVLMLVLCNLPEIIVFIYPNNILRVFTYGILGGLYDLGVVIVSIYIGFGIIGIAISELIERIKDIFGK</sequence>
<dbReference type="Proteomes" id="UP000224460">
    <property type="component" value="Unassembled WGS sequence"/>
</dbReference>
<keyword evidence="2" id="KW-1185">Reference proteome</keyword>
<accession>A0AC61DA27</accession>
<comment type="caution">
    <text evidence="1">The sequence shown here is derived from an EMBL/GenBank/DDBJ whole genome shotgun (WGS) entry which is preliminary data.</text>
</comment>
<evidence type="ECO:0000313" key="2">
    <source>
        <dbReference type="Proteomes" id="UP000224460"/>
    </source>
</evidence>
<reference evidence="1" key="1">
    <citation type="submission" date="2017-10" db="EMBL/GenBank/DDBJ databases">
        <title>Genome sequence of cellulolytic Lachnospiraceae bacterium XHS1971 isolated from hotspring sediment.</title>
        <authorList>
            <person name="Vasudevan G."/>
            <person name="Joshi A.J."/>
            <person name="Hivarkar S."/>
            <person name="Lanjekar V.B."/>
            <person name="Dhakephalkar P.K."/>
            <person name="Dagar S."/>
        </authorList>
    </citation>
    <scope>NUCLEOTIDE SEQUENCE</scope>
    <source>
        <strain evidence="1">XHS1971</strain>
    </source>
</reference>
<dbReference type="EMBL" id="PEDL01000019">
    <property type="protein sequence ID" value="PHV69740.1"/>
    <property type="molecule type" value="Genomic_DNA"/>
</dbReference>
<organism evidence="1 2">
    <name type="scientific">Sporanaerobium hydrogeniformans</name>
    <dbReference type="NCBI Taxonomy" id="3072179"/>
    <lineage>
        <taxon>Bacteria</taxon>
        <taxon>Bacillati</taxon>
        <taxon>Bacillota</taxon>
        <taxon>Clostridia</taxon>
        <taxon>Lachnospirales</taxon>
        <taxon>Lachnospiraceae</taxon>
        <taxon>Sporanaerobium</taxon>
    </lineage>
</organism>